<reference evidence="3" key="1">
    <citation type="journal article" date="2023" name="BMC Genomics">
        <title>Chromosome-level genome assemblies of Cutaneotrichosporon spp. (Trichosporonales, Basidiomycota) reveal imbalanced evolution between nucleotide sequences and chromosome synteny.</title>
        <authorList>
            <person name="Kobayashi Y."/>
            <person name="Kayamori A."/>
            <person name="Aoki K."/>
            <person name="Shiwa Y."/>
            <person name="Matsutani M."/>
            <person name="Fujita N."/>
            <person name="Sugita T."/>
            <person name="Iwasaki W."/>
            <person name="Tanaka N."/>
            <person name="Takashima M."/>
        </authorList>
    </citation>
    <scope>NUCLEOTIDE SEQUENCE</scope>
    <source>
        <strain evidence="3">HIS019</strain>
    </source>
</reference>
<feature type="transmembrane region" description="Helical" evidence="2">
    <location>
        <begin position="125"/>
        <end position="143"/>
    </location>
</feature>
<proteinExistence type="predicted"/>
<evidence type="ECO:0000313" key="3">
    <source>
        <dbReference type="EMBL" id="BEI88785.1"/>
    </source>
</evidence>
<feature type="compositionally biased region" description="Basic and acidic residues" evidence="1">
    <location>
        <begin position="367"/>
        <end position="382"/>
    </location>
</feature>
<feature type="region of interest" description="Disordered" evidence="1">
    <location>
        <begin position="325"/>
        <end position="402"/>
    </location>
</feature>
<dbReference type="RefSeq" id="XP_060454051.1">
    <property type="nucleotide sequence ID" value="XM_060597127.1"/>
</dbReference>
<keyword evidence="4" id="KW-1185">Reference proteome</keyword>
<feature type="compositionally biased region" description="Polar residues" evidence="1">
    <location>
        <begin position="330"/>
        <end position="344"/>
    </location>
</feature>
<gene>
    <name evidence="3" type="ORF">CcaverHIS019_0201470</name>
</gene>
<keyword evidence="2" id="KW-0812">Transmembrane</keyword>
<dbReference type="Proteomes" id="UP001233271">
    <property type="component" value="Chromosome 2"/>
</dbReference>
<keyword evidence="2" id="KW-0472">Membrane</keyword>
<evidence type="ECO:0000313" key="4">
    <source>
        <dbReference type="Proteomes" id="UP001233271"/>
    </source>
</evidence>
<evidence type="ECO:0000256" key="1">
    <source>
        <dbReference type="SAM" id="MobiDB-lite"/>
    </source>
</evidence>
<dbReference type="PANTHER" id="PTHR40465">
    <property type="entry name" value="CHROMOSOME 1, WHOLE GENOME SHOTGUN SEQUENCE"/>
    <property type="match status" value="1"/>
</dbReference>
<feature type="transmembrane region" description="Helical" evidence="2">
    <location>
        <begin position="197"/>
        <end position="219"/>
    </location>
</feature>
<feature type="transmembrane region" description="Helical" evidence="2">
    <location>
        <begin position="155"/>
        <end position="177"/>
    </location>
</feature>
<dbReference type="AlphaFoldDB" id="A0AA48I813"/>
<feature type="transmembrane region" description="Helical" evidence="2">
    <location>
        <begin position="264"/>
        <end position="284"/>
    </location>
</feature>
<dbReference type="PANTHER" id="PTHR40465:SF1">
    <property type="entry name" value="DUF6534 DOMAIN-CONTAINING PROTEIN"/>
    <property type="match status" value="1"/>
</dbReference>
<organism evidence="3 4">
    <name type="scientific">Cutaneotrichosporon cavernicola</name>
    <dbReference type="NCBI Taxonomy" id="279322"/>
    <lineage>
        <taxon>Eukaryota</taxon>
        <taxon>Fungi</taxon>
        <taxon>Dikarya</taxon>
        <taxon>Basidiomycota</taxon>
        <taxon>Agaricomycotina</taxon>
        <taxon>Tremellomycetes</taxon>
        <taxon>Trichosporonales</taxon>
        <taxon>Trichosporonaceae</taxon>
        <taxon>Cutaneotrichosporon</taxon>
    </lineage>
</organism>
<protein>
    <submittedName>
        <fullName evidence="3">Uncharacterized protein</fullName>
    </submittedName>
</protein>
<dbReference type="KEGG" id="ccac:CcaHIS019_0201470"/>
<evidence type="ECO:0000256" key="2">
    <source>
        <dbReference type="SAM" id="Phobius"/>
    </source>
</evidence>
<sequence>MVSLPSIQVHPRLHNINRDMTEEQAANALKPYMVTPRLYERSQEETTLRAMYVQVVIDTFLCAVITVMVYTYWRFQAQDRLWTRALVVAATVMLYAVTIYLLWFLQYFLVDHFGRHITFFETTHFAWFPILDSICATLAQGYVAHRAWRLNGRSWILLVAVLCFLALSFGGAVWTKVQLDSYDSLLEALNARERQPVTLWLASVMGANILLTASVLRGLIRNWDQWAPRESYIARGARLFLESQLPATAVSIAFLVQIRVGHGSLVGSAFYGIQSNIYLVGLMYSLNGRVRYEAGEDSSMDLTTLHSAENQPSQGYETAAPYVAPYDSLPTKTSTRTAGNTKSSGDIEVEGAAGHMLPAPVVHGGRGRGEGDPSRPQLRDRQWSVGSTWVGSGRTEPKPLRH</sequence>
<feature type="transmembrane region" description="Helical" evidence="2">
    <location>
        <begin position="239"/>
        <end position="258"/>
    </location>
</feature>
<keyword evidence="2" id="KW-1133">Transmembrane helix</keyword>
<feature type="transmembrane region" description="Helical" evidence="2">
    <location>
        <begin position="85"/>
        <end position="105"/>
    </location>
</feature>
<dbReference type="EMBL" id="AP028213">
    <property type="protein sequence ID" value="BEI88785.1"/>
    <property type="molecule type" value="Genomic_DNA"/>
</dbReference>
<feature type="transmembrane region" description="Helical" evidence="2">
    <location>
        <begin position="51"/>
        <end position="73"/>
    </location>
</feature>
<accession>A0AA48I813</accession>
<name>A0AA48I813_9TREE</name>
<dbReference type="GeneID" id="85492656"/>